<evidence type="ECO:0000259" key="1">
    <source>
        <dbReference type="PROSITE" id="PS51725"/>
    </source>
</evidence>
<protein>
    <recommendedName>
        <fullName evidence="1">ABM domain-containing protein</fullName>
    </recommendedName>
</protein>
<reference evidence="2 3" key="1">
    <citation type="journal article" date="2016" name="Mol. Biol. Evol.">
        <title>Comparative Genomics of Early-Diverging Mushroom-Forming Fungi Provides Insights into the Origins of Lignocellulose Decay Capabilities.</title>
        <authorList>
            <person name="Nagy L.G."/>
            <person name="Riley R."/>
            <person name="Tritt A."/>
            <person name="Adam C."/>
            <person name="Daum C."/>
            <person name="Floudas D."/>
            <person name="Sun H."/>
            <person name="Yadav J.S."/>
            <person name="Pangilinan J."/>
            <person name="Larsson K.H."/>
            <person name="Matsuura K."/>
            <person name="Barry K."/>
            <person name="Labutti K."/>
            <person name="Kuo R."/>
            <person name="Ohm R.A."/>
            <person name="Bhattacharya S.S."/>
            <person name="Shirouzu T."/>
            <person name="Yoshinaga Y."/>
            <person name="Martin F.M."/>
            <person name="Grigoriev I.V."/>
            <person name="Hibbett D.S."/>
        </authorList>
    </citation>
    <scope>NUCLEOTIDE SEQUENCE [LARGE SCALE GENOMIC DNA]</scope>
    <source>
        <strain evidence="2 3">TUFC12733</strain>
    </source>
</reference>
<dbReference type="OrthoDB" id="10321635at2759"/>
<accession>A0A167QCL6</accession>
<dbReference type="PROSITE" id="PS51725">
    <property type="entry name" value="ABM"/>
    <property type="match status" value="1"/>
</dbReference>
<sequence length="101" mass="11661">MSDPRVVVIAKVVVKPEKLATFEPAWAEFMAGVKTEPNCIYFNVAVSQDRLTYWMYEEYKNQTGLDEHESSDHYRKWNVTAGGASFFAEAPDVTKTWKPYF</sequence>
<proteinExistence type="predicted"/>
<dbReference type="InterPro" id="IPR011008">
    <property type="entry name" value="Dimeric_a/b-barrel"/>
</dbReference>
<evidence type="ECO:0000313" key="2">
    <source>
        <dbReference type="EMBL" id="KZO99632.1"/>
    </source>
</evidence>
<dbReference type="InterPro" id="IPR007138">
    <property type="entry name" value="ABM_dom"/>
</dbReference>
<dbReference type="Proteomes" id="UP000076738">
    <property type="component" value="Unassembled WGS sequence"/>
</dbReference>
<dbReference type="Gene3D" id="3.30.70.100">
    <property type="match status" value="1"/>
</dbReference>
<evidence type="ECO:0000313" key="3">
    <source>
        <dbReference type="Proteomes" id="UP000076738"/>
    </source>
</evidence>
<keyword evidence="3" id="KW-1185">Reference proteome</keyword>
<dbReference type="SUPFAM" id="SSF54909">
    <property type="entry name" value="Dimeric alpha+beta barrel"/>
    <property type="match status" value="1"/>
</dbReference>
<dbReference type="AlphaFoldDB" id="A0A167QCL6"/>
<organism evidence="2 3">
    <name type="scientific">Calocera viscosa (strain TUFC12733)</name>
    <dbReference type="NCBI Taxonomy" id="1330018"/>
    <lineage>
        <taxon>Eukaryota</taxon>
        <taxon>Fungi</taxon>
        <taxon>Dikarya</taxon>
        <taxon>Basidiomycota</taxon>
        <taxon>Agaricomycotina</taxon>
        <taxon>Dacrymycetes</taxon>
        <taxon>Dacrymycetales</taxon>
        <taxon>Dacrymycetaceae</taxon>
        <taxon>Calocera</taxon>
    </lineage>
</organism>
<dbReference type="Pfam" id="PF03992">
    <property type="entry name" value="ABM"/>
    <property type="match status" value="1"/>
</dbReference>
<dbReference type="EMBL" id="KV417271">
    <property type="protein sequence ID" value="KZO99632.1"/>
    <property type="molecule type" value="Genomic_DNA"/>
</dbReference>
<gene>
    <name evidence="2" type="ORF">CALVIDRAFT_534055</name>
</gene>
<feature type="domain" description="ABM" evidence="1">
    <location>
        <begin position="6"/>
        <end position="101"/>
    </location>
</feature>
<name>A0A167QCL6_CALVF</name>